<protein>
    <recommendedName>
        <fullName evidence="1">F-box domain-containing protein</fullName>
    </recommendedName>
</protein>
<dbReference type="PROSITE" id="PS50181">
    <property type="entry name" value="FBOX"/>
    <property type="match status" value="1"/>
</dbReference>
<feature type="domain" description="F-box" evidence="1">
    <location>
        <begin position="2"/>
        <end position="54"/>
    </location>
</feature>
<keyword evidence="3" id="KW-1185">Reference proteome</keyword>
<dbReference type="Proteomes" id="UP000019376">
    <property type="component" value="Unassembled WGS sequence"/>
</dbReference>
<sequence>MTQRLDSCPTEILQLIFNILSPTDYRSLCLVNHNLRAQAEPFLYSQIQWVWQEAQTPPPIIKLLRSVTVRPHLASYIKSISLDGKSFCNGIYSKRIPTLVDLESETQIEELTAFVRNTHLPYADRWIRDLVKGTIDAFVALLVAQSSNIQSLSLGPAFTQRSEIIGMVLRTALCSSVETNLPTFPLLEDVSFHLRYREDRARGNKIKNTADVLPLFYLPALRRLSVSIESSPAFSWPTLHPPLTTNLTELDLTRVRENCLGGVLAATKNLRSLRWKWYYDFGLDDEVNKPIIDLDQIGAALSHVGATLTDLCIVADFDIGGNDQCLPGIKAEGSIHKILNLVNVRKVQIPWAFLVGFVQDTSKRLIEVIPRNIEYLIITNDLRLQNYDGMEPSWPEWDWTDEAIVALLESWLRGWKECMPNLRGISLEWMDEGFEEWDPHMRQRLREVGAHFGVPLDLVVIRSAYAA</sequence>
<accession>S7Z8N9</accession>
<dbReference type="PhylomeDB" id="S7Z8N9"/>
<dbReference type="AlphaFoldDB" id="S7Z8N9"/>
<evidence type="ECO:0000313" key="3">
    <source>
        <dbReference type="Proteomes" id="UP000019376"/>
    </source>
</evidence>
<organism evidence="2 3">
    <name type="scientific">Penicillium oxalicum (strain 114-2 / CGMCC 5302)</name>
    <name type="common">Penicillium decumbens</name>
    <dbReference type="NCBI Taxonomy" id="933388"/>
    <lineage>
        <taxon>Eukaryota</taxon>
        <taxon>Fungi</taxon>
        <taxon>Dikarya</taxon>
        <taxon>Ascomycota</taxon>
        <taxon>Pezizomycotina</taxon>
        <taxon>Eurotiomycetes</taxon>
        <taxon>Eurotiomycetidae</taxon>
        <taxon>Eurotiales</taxon>
        <taxon>Aspergillaceae</taxon>
        <taxon>Penicillium</taxon>
    </lineage>
</organism>
<gene>
    <name evidence="2" type="ORF">PDE_01890</name>
</gene>
<dbReference type="HOGENOM" id="CLU_047750_0_0_1"/>
<name>S7Z8N9_PENO1</name>
<evidence type="ECO:0000259" key="1">
    <source>
        <dbReference type="PROSITE" id="PS50181"/>
    </source>
</evidence>
<dbReference type="EMBL" id="KB644409">
    <property type="protein sequence ID" value="EPS26950.1"/>
    <property type="molecule type" value="Genomic_DNA"/>
</dbReference>
<evidence type="ECO:0000313" key="2">
    <source>
        <dbReference type="EMBL" id="EPS26950.1"/>
    </source>
</evidence>
<dbReference type="InterPro" id="IPR001810">
    <property type="entry name" value="F-box_dom"/>
</dbReference>
<reference evidence="2 3" key="1">
    <citation type="journal article" date="2013" name="PLoS ONE">
        <title>Genomic and secretomic analyses reveal unique features of the lignocellulolytic enzyme system of Penicillium decumbens.</title>
        <authorList>
            <person name="Liu G."/>
            <person name="Zhang L."/>
            <person name="Wei X."/>
            <person name="Zou G."/>
            <person name="Qin Y."/>
            <person name="Ma L."/>
            <person name="Li J."/>
            <person name="Zheng H."/>
            <person name="Wang S."/>
            <person name="Wang C."/>
            <person name="Xun L."/>
            <person name="Zhao G.-P."/>
            <person name="Zhou Z."/>
            <person name="Qu Y."/>
        </authorList>
    </citation>
    <scope>NUCLEOTIDE SEQUENCE [LARGE SCALE GENOMIC DNA]</scope>
    <source>
        <strain evidence="3">114-2 / CGMCC 5302</strain>
    </source>
</reference>
<dbReference type="OrthoDB" id="4191831at2759"/>
<dbReference type="eggNOG" id="ENOG502SW3Q">
    <property type="taxonomic scope" value="Eukaryota"/>
</dbReference>
<proteinExistence type="predicted"/>